<reference evidence="3" key="1">
    <citation type="submission" date="2005-07" db="EMBL/GenBank/DDBJ databases">
        <title>Complete sequence of Prochlorococcus marinus str. MIT 9312.</title>
        <authorList>
            <consortium name="US DOE Joint Genome Institute"/>
            <person name="Copeland A."/>
            <person name="Lucas S."/>
            <person name="Lapidus A."/>
            <person name="Barry K."/>
            <person name="Detter J.C."/>
            <person name="Glavina T."/>
            <person name="Hammon N."/>
            <person name="Israni S."/>
            <person name="Pitluck S."/>
            <person name="Thiel J."/>
            <person name="Schmutz J."/>
            <person name="Larimer F."/>
            <person name="Land M."/>
            <person name="Kyrpides N."/>
            <person name="Lykidis A."/>
            <person name="Richardson P."/>
        </authorList>
    </citation>
    <scope>NUCLEOTIDE SEQUENCE [LARGE SCALE GENOMIC DNA]</scope>
    <source>
        <strain evidence="3">MIT 9312</strain>
    </source>
</reference>
<evidence type="ECO:0000313" key="2">
    <source>
        <dbReference type="EMBL" id="ABS83227.1"/>
    </source>
</evidence>
<accession>A7FAQ3</accession>
<proteinExistence type="predicted"/>
<keyword evidence="1" id="KW-1133">Transmembrane helix</keyword>
<dbReference type="KEGG" id="pmi:PMT9312_1958"/>
<feature type="transmembrane region" description="Helical" evidence="1">
    <location>
        <begin position="21"/>
        <end position="44"/>
    </location>
</feature>
<dbReference type="STRING" id="74546.PMT9312_1958"/>
<protein>
    <submittedName>
        <fullName evidence="2">Uncharacterized protein</fullName>
    </submittedName>
</protein>
<dbReference type="HOGENOM" id="CLU_3187655_0_0_3"/>
<keyword evidence="1" id="KW-0812">Transmembrane</keyword>
<organism evidence="2 3">
    <name type="scientific">Prochlorococcus marinus (strain MIT 9312)</name>
    <dbReference type="NCBI Taxonomy" id="74546"/>
    <lineage>
        <taxon>Bacteria</taxon>
        <taxon>Bacillati</taxon>
        <taxon>Cyanobacteriota</taxon>
        <taxon>Cyanophyceae</taxon>
        <taxon>Synechococcales</taxon>
        <taxon>Prochlorococcaceae</taxon>
        <taxon>Prochlorococcus</taxon>
    </lineage>
</organism>
<keyword evidence="1" id="KW-0472">Membrane</keyword>
<sequence>MITKKEEQEFKKPKLLKIWNFLLYGSSIAIGLFLVYLYSAYIFINK</sequence>
<gene>
    <name evidence="2" type="ordered locus">PMT9312_1958</name>
</gene>
<dbReference type="EMBL" id="CP000111">
    <property type="protein sequence ID" value="ABS83227.1"/>
    <property type="molecule type" value="Genomic_DNA"/>
</dbReference>
<evidence type="ECO:0000256" key="1">
    <source>
        <dbReference type="SAM" id="Phobius"/>
    </source>
</evidence>
<dbReference type="Proteomes" id="UP000002715">
    <property type="component" value="Chromosome"/>
</dbReference>
<evidence type="ECO:0000313" key="3">
    <source>
        <dbReference type="Proteomes" id="UP000002715"/>
    </source>
</evidence>
<name>A7FAQ3_PROM9</name>
<dbReference type="AlphaFoldDB" id="A7FAQ3"/>